<evidence type="ECO:0000259" key="5">
    <source>
        <dbReference type="PROSITE" id="PS50893"/>
    </source>
</evidence>
<dbReference type="PANTHER" id="PTHR43335:SF4">
    <property type="entry name" value="ABC TRANSPORTER, ATP-BINDING PROTEIN"/>
    <property type="match status" value="1"/>
</dbReference>
<dbReference type="InterPro" id="IPR003439">
    <property type="entry name" value="ABC_transporter-like_ATP-bd"/>
</dbReference>
<dbReference type="CDD" id="cd03268">
    <property type="entry name" value="ABC_BcrA_bacitracin_resist"/>
    <property type="match status" value="1"/>
</dbReference>
<keyword evidence="7" id="KW-1185">Reference proteome</keyword>
<sequence length="302" mass="34687">MNNVIELKNLRKDFKGYNSVDLNQLTVREGEIYGFLGPNGAGKTTTMKMILSLITPSSGYIGIKGQSITDTIDYLNEIGSMIEEPSYYPNLTGYENLLVFQKMLGFNKENIWETLELVGLAEEKNKKKLVKDYSLGMKQRLALAFALVKKPKILLLDEPTNGLDPAGIHEIRKLIIHLAKSEGLTVFISSHILSEIEQIADRVGIINHGQLVYEGEIEKINSNNWIEFRGRFEPNKLRHFLNSHYTLNEFEVDHNILKMNNIDDEEVSFVARELIEMDFPIFRIEYKKESLEDIFLQLTKEI</sequence>
<dbReference type="STRING" id="764298.STRMA_1786"/>
<organism evidence="6 7">
    <name type="scientific">Streptococcus macacae NCTC 11558</name>
    <dbReference type="NCBI Taxonomy" id="764298"/>
    <lineage>
        <taxon>Bacteria</taxon>
        <taxon>Bacillati</taxon>
        <taxon>Bacillota</taxon>
        <taxon>Bacilli</taxon>
        <taxon>Lactobacillales</taxon>
        <taxon>Streptococcaceae</taxon>
        <taxon>Streptococcus</taxon>
    </lineage>
</organism>
<proteinExistence type="inferred from homology"/>
<protein>
    <submittedName>
        <fullName evidence="6">Bacitracin ABC transporter, ATP-binding protein BcrA</fullName>
    </submittedName>
</protein>
<dbReference type="GO" id="GO:0016887">
    <property type="term" value="F:ATP hydrolysis activity"/>
    <property type="evidence" value="ECO:0007669"/>
    <property type="project" value="InterPro"/>
</dbReference>
<keyword evidence="2" id="KW-0813">Transport</keyword>
<evidence type="ECO:0000256" key="4">
    <source>
        <dbReference type="ARBA" id="ARBA00022840"/>
    </source>
</evidence>
<dbReference type="PANTHER" id="PTHR43335">
    <property type="entry name" value="ABC TRANSPORTER, ATP-BINDING PROTEIN"/>
    <property type="match status" value="1"/>
</dbReference>
<evidence type="ECO:0000256" key="3">
    <source>
        <dbReference type="ARBA" id="ARBA00022741"/>
    </source>
</evidence>
<evidence type="ECO:0000313" key="7">
    <source>
        <dbReference type="Proteomes" id="UP000003573"/>
    </source>
</evidence>
<dbReference type="OrthoDB" id="9804819at2"/>
<comment type="caution">
    <text evidence="6">The sequence shown here is derived from an EMBL/GenBank/DDBJ whole genome shotgun (WGS) entry which is preliminary data.</text>
</comment>
<keyword evidence="3" id="KW-0547">Nucleotide-binding</keyword>
<dbReference type="SMART" id="SM00382">
    <property type="entry name" value="AAA"/>
    <property type="match status" value="1"/>
</dbReference>
<dbReference type="SUPFAM" id="SSF52540">
    <property type="entry name" value="P-loop containing nucleoside triphosphate hydrolases"/>
    <property type="match status" value="1"/>
</dbReference>
<feature type="domain" description="ABC transporter" evidence="5">
    <location>
        <begin position="5"/>
        <end position="233"/>
    </location>
</feature>
<gene>
    <name evidence="6" type="primary">bcrA_2</name>
    <name evidence="6" type="ORF">STRMA_1786</name>
</gene>
<dbReference type="eggNOG" id="COG1131">
    <property type="taxonomic scope" value="Bacteria"/>
</dbReference>
<comment type="similarity">
    <text evidence="1">Belongs to the ABC transporter superfamily.</text>
</comment>
<dbReference type="PROSITE" id="PS50893">
    <property type="entry name" value="ABC_TRANSPORTER_2"/>
    <property type="match status" value="1"/>
</dbReference>
<dbReference type="EMBL" id="AEUW02000001">
    <property type="protein sequence ID" value="EHJ52721.1"/>
    <property type="molecule type" value="Genomic_DNA"/>
</dbReference>
<evidence type="ECO:0000256" key="1">
    <source>
        <dbReference type="ARBA" id="ARBA00005417"/>
    </source>
</evidence>
<name>G5JV76_9STRE</name>
<dbReference type="Proteomes" id="UP000003573">
    <property type="component" value="Unassembled WGS sequence"/>
</dbReference>
<reference evidence="6 7" key="1">
    <citation type="journal article" date="2014" name="Int. J. Syst. Evol. Microbiol.">
        <title>Phylogenomics and the dynamic genome evolution of the genus Streptococcus.</title>
        <authorList>
            <consortium name="The Broad Institute Genome Sequencing Platform"/>
            <person name="Richards V.P."/>
            <person name="Palmer S.R."/>
            <person name="Pavinski Bitar P.D."/>
            <person name="Qin X."/>
            <person name="Weinstock G.M."/>
            <person name="Highlander S.K."/>
            <person name="Town C.D."/>
            <person name="Burne R.A."/>
            <person name="Stanhope M.J."/>
        </authorList>
    </citation>
    <scope>NUCLEOTIDE SEQUENCE [LARGE SCALE GENOMIC DNA]</scope>
    <source>
        <strain evidence="6 7">NCTC 11558</strain>
    </source>
</reference>
<dbReference type="Pfam" id="PF00005">
    <property type="entry name" value="ABC_tran"/>
    <property type="match status" value="1"/>
</dbReference>
<dbReference type="InterPro" id="IPR027417">
    <property type="entry name" value="P-loop_NTPase"/>
</dbReference>
<keyword evidence="4 6" id="KW-0067">ATP-binding</keyword>
<accession>G5JV76</accession>
<evidence type="ECO:0000313" key="6">
    <source>
        <dbReference type="EMBL" id="EHJ52721.1"/>
    </source>
</evidence>
<dbReference type="GO" id="GO:0005524">
    <property type="term" value="F:ATP binding"/>
    <property type="evidence" value="ECO:0007669"/>
    <property type="project" value="UniProtKB-KW"/>
</dbReference>
<evidence type="ECO:0000256" key="2">
    <source>
        <dbReference type="ARBA" id="ARBA00022448"/>
    </source>
</evidence>
<dbReference type="InterPro" id="IPR003593">
    <property type="entry name" value="AAA+_ATPase"/>
</dbReference>
<dbReference type="Gene3D" id="3.40.50.300">
    <property type="entry name" value="P-loop containing nucleotide triphosphate hydrolases"/>
    <property type="match status" value="1"/>
</dbReference>
<dbReference type="AlphaFoldDB" id="G5JV76"/>
<dbReference type="RefSeq" id="WP_003081075.1">
    <property type="nucleotide sequence ID" value="NZ_AEUW02000001.1"/>
</dbReference>